<protein>
    <submittedName>
        <fullName evidence="11">TonB-linked SusC/RagA family outer membrane protein</fullName>
    </submittedName>
</protein>
<reference evidence="11 12" key="1">
    <citation type="submission" date="2018-05" db="EMBL/GenBank/DDBJ databases">
        <title>Genomic Encyclopedia of Archaeal and Bacterial Type Strains, Phase II (KMG-II): from individual species to whole genera.</title>
        <authorList>
            <person name="Goeker M."/>
        </authorList>
    </citation>
    <scope>NUCLEOTIDE SEQUENCE [LARGE SCALE GENOMIC DNA]</scope>
    <source>
        <strain evidence="11 12">DSM 19975</strain>
    </source>
</reference>
<organism evidence="11 12">
    <name type="scientific">Mucilaginibacter oryzae</name>
    <dbReference type="NCBI Taxonomy" id="468058"/>
    <lineage>
        <taxon>Bacteria</taxon>
        <taxon>Pseudomonadati</taxon>
        <taxon>Bacteroidota</taxon>
        <taxon>Sphingobacteriia</taxon>
        <taxon>Sphingobacteriales</taxon>
        <taxon>Sphingobacteriaceae</taxon>
        <taxon>Mucilaginibacter</taxon>
    </lineage>
</organism>
<dbReference type="SUPFAM" id="SSF49464">
    <property type="entry name" value="Carboxypeptidase regulatory domain-like"/>
    <property type="match status" value="1"/>
</dbReference>
<evidence type="ECO:0000313" key="11">
    <source>
        <dbReference type="EMBL" id="PWK77203.1"/>
    </source>
</evidence>
<evidence type="ECO:0000256" key="2">
    <source>
        <dbReference type="ARBA" id="ARBA00022448"/>
    </source>
</evidence>
<comment type="subcellular location">
    <subcellularLocation>
        <location evidence="1 7">Cell outer membrane</location>
        <topology evidence="1 7">Multi-pass membrane protein</topology>
    </subcellularLocation>
</comment>
<dbReference type="InterPro" id="IPR039426">
    <property type="entry name" value="TonB-dep_rcpt-like"/>
</dbReference>
<evidence type="ECO:0000256" key="1">
    <source>
        <dbReference type="ARBA" id="ARBA00004571"/>
    </source>
</evidence>
<dbReference type="InterPro" id="IPR012910">
    <property type="entry name" value="Plug_dom"/>
</dbReference>
<evidence type="ECO:0000259" key="9">
    <source>
        <dbReference type="Pfam" id="PF07660"/>
    </source>
</evidence>
<dbReference type="EMBL" id="QGHA01000005">
    <property type="protein sequence ID" value="PWK77203.1"/>
    <property type="molecule type" value="Genomic_DNA"/>
</dbReference>
<dbReference type="Gene3D" id="2.40.170.20">
    <property type="entry name" value="TonB-dependent receptor, beta-barrel domain"/>
    <property type="match status" value="1"/>
</dbReference>
<evidence type="ECO:0000313" key="12">
    <source>
        <dbReference type="Proteomes" id="UP000245678"/>
    </source>
</evidence>
<dbReference type="GO" id="GO:0009279">
    <property type="term" value="C:cell outer membrane"/>
    <property type="evidence" value="ECO:0007669"/>
    <property type="project" value="UniProtKB-SubCell"/>
</dbReference>
<evidence type="ECO:0000256" key="4">
    <source>
        <dbReference type="ARBA" id="ARBA00022692"/>
    </source>
</evidence>
<feature type="domain" description="Secretin/TonB short N-terminal" evidence="9">
    <location>
        <begin position="69"/>
        <end position="120"/>
    </location>
</feature>
<comment type="similarity">
    <text evidence="7">Belongs to the TonB-dependent receptor family.</text>
</comment>
<keyword evidence="6 7" id="KW-0998">Cell outer membrane</keyword>
<dbReference type="Gene3D" id="2.170.130.10">
    <property type="entry name" value="TonB-dependent receptor, plug domain"/>
    <property type="match status" value="1"/>
</dbReference>
<feature type="domain" description="TonB-dependent receptor plug" evidence="10">
    <location>
        <begin position="224"/>
        <end position="360"/>
    </location>
</feature>
<dbReference type="Pfam" id="PF07660">
    <property type="entry name" value="STN"/>
    <property type="match status" value="1"/>
</dbReference>
<keyword evidence="12" id="KW-1185">Reference proteome</keyword>
<dbReference type="Gene3D" id="2.60.40.1120">
    <property type="entry name" value="Carboxypeptidase-like, regulatory domain"/>
    <property type="match status" value="1"/>
</dbReference>
<evidence type="ECO:0000256" key="5">
    <source>
        <dbReference type="ARBA" id="ARBA00023136"/>
    </source>
</evidence>
<dbReference type="AlphaFoldDB" id="A0A316HA72"/>
<evidence type="ECO:0000256" key="3">
    <source>
        <dbReference type="ARBA" id="ARBA00022452"/>
    </source>
</evidence>
<dbReference type="FunFam" id="2.60.40.1120:FF:000003">
    <property type="entry name" value="Outer membrane protein Omp121"/>
    <property type="match status" value="1"/>
</dbReference>
<dbReference type="InterPro" id="IPR023997">
    <property type="entry name" value="TonB-dep_OMP_SusC/RagA_CS"/>
</dbReference>
<sequence>MYKNCTAYKCRLLPPVSFKLLLTMKLTFFFMICTFLQLSATTYAQKITISKNQVPLKEIFNDIRQQTSYKILYNSEMVKNARPVTIDISKGDVKEVLDKCLFNQDLTYEIIDNTIIIKQKTNLAPGIAQEITVSGKVTDIKGEPIPGVNIVIKGSRAGTITDTKGNYKIKVPDTKSTLVFSFIGFATKEIAVGDQSNIDVILIAESTNIADVVVIGYGTQKRGDLTGAISSIRAKDIANSPQVSVDQMLQGKAAGLTISQNSGAPGSNTSVRVRGVTSLSGSNEPLYVIDGVPISGDATNQSTSGRSALQTSNSAAGGNAEAQTSVSPLSLINPSDIESIDVLKDASATAIYGNRASNGVIIITTKRGKTGKAHISYDGYAGIQNVTRRIQMMDLRQYATLQNALGDVYGTGRRDEFADPTLLGKGTNWQDAIFRTAIQQSHQVSVSGGKDGVNYYLSGGYLNQDGIIIGSNFNRYNLRTNIDAQVNDWFKLGISLTGSHSNERVVVGDNNGIVYNALLQAPDLSVTNPDGSYTGPPANDPRAAGGVLNPVAQALNISNILNRNNINTNLYNDIRLYKDLTLRSELGGDFNFSDNNAFTPTYTYGRFTNPTATLNERFQQSSFMIWKEYLNYTHKFGAKNDFNAVLGHEAQKVNWRGIEAGRQGFYSNDVQTLNLGQAITATNDEYKGKQTQESYYARVIYTYNNKYSLTSTIRQDISSKFAAGHRTGYFPSFAAFWRMSEEPFMRNFKNIADNVKIRLGYGQVGNQEVPNNLYNAILSPAITGLGTGFQFTQIPSEKLKWQTSIQYNAGLDFSILKGRVDASVDFYDKTSKNFIFQLTLPAYVLGDFSYLGGINAPYVNLGKLDNRGVDISINSRNIATDNFKWNTSIVFSRYKNTVKELGNGLDQILGSVTNAYLVSTVSRTVVGGPIGEFYGYKVKGIFKTTDQLANAPIQFGRPVTNTSAGTWLGDVQYVDVNKDGKIDENDRTDLGNPNPKFTYGITNNFSYKAFDLGIFLNGSYGSKILSLMDPTLGGLASTYQNQYASVANFWTPQNSQSDIPAPKSGIDNPNLKISDRFIHSGSYLRIQNINLGWKVPSAWIRRAKLSSLRIYSSVQNLYTFTSYKGFDPELGSYNQNAILTNIDIGRYPIARTVTFGVNAQF</sequence>
<evidence type="ECO:0000259" key="10">
    <source>
        <dbReference type="Pfam" id="PF07715"/>
    </source>
</evidence>
<dbReference type="SUPFAM" id="SSF56935">
    <property type="entry name" value="Porins"/>
    <property type="match status" value="1"/>
</dbReference>
<dbReference type="InterPro" id="IPR023996">
    <property type="entry name" value="TonB-dep_OMP_SusC/RagA"/>
</dbReference>
<evidence type="ECO:0000256" key="8">
    <source>
        <dbReference type="SAM" id="MobiDB-lite"/>
    </source>
</evidence>
<evidence type="ECO:0000256" key="6">
    <source>
        <dbReference type="ARBA" id="ARBA00023237"/>
    </source>
</evidence>
<dbReference type="InterPro" id="IPR011662">
    <property type="entry name" value="Secretin/TonB_short_N"/>
</dbReference>
<dbReference type="InterPro" id="IPR037066">
    <property type="entry name" value="Plug_dom_sf"/>
</dbReference>
<name>A0A316HA72_9SPHI</name>
<evidence type="ECO:0000256" key="7">
    <source>
        <dbReference type="PROSITE-ProRule" id="PRU01360"/>
    </source>
</evidence>
<dbReference type="InterPro" id="IPR036942">
    <property type="entry name" value="Beta-barrel_TonB_sf"/>
</dbReference>
<comment type="caution">
    <text evidence="11">The sequence shown here is derived from an EMBL/GenBank/DDBJ whole genome shotgun (WGS) entry which is preliminary data.</text>
</comment>
<accession>A0A316HA72</accession>
<keyword evidence="2 7" id="KW-0813">Transport</keyword>
<keyword evidence="5 7" id="KW-0472">Membrane</keyword>
<gene>
    <name evidence="11" type="ORF">LX99_03013</name>
</gene>
<proteinExistence type="inferred from homology"/>
<feature type="region of interest" description="Disordered" evidence="8">
    <location>
        <begin position="299"/>
        <end position="324"/>
    </location>
</feature>
<dbReference type="NCBIfam" id="TIGR04056">
    <property type="entry name" value="OMP_RagA_SusC"/>
    <property type="match status" value="1"/>
</dbReference>
<keyword evidence="4 7" id="KW-0812">Transmembrane</keyword>
<dbReference type="InterPro" id="IPR008969">
    <property type="entry name" value="CarboxyPept-like_regulatory"/>
</dbReference>
<dbReference type="Pfam" id="PF07715">
    <property type="entry name" value="Plug"/>
    <property type="match status" value="1"/>
</dbReference>
<dbReference type="PROSITE" id="PS52016">
    <property type="entry name" value="TONB_DEPENDENT_REC_3"/>
    <property type="match status" value="1"/>
</dbReference>
<keyword evidence="3 7" id="KW-1134">Transmembrane beta strand</keyword>
<dbReference type="Pfam" id="PF13715">
    <property type="entry name" value="CarbopepD_reg_2"/>
    <property type="match status" value="1"/>
</dbReference>
<dbReference type="Proteomes" id="UP000245678">
    <property type="component" value="Unassembled WGS sequence"/>
</dbReference>
<dbReference type="NCBIfam" id="TIGR04057">
    <property type="entry name" value="SusC_RagA_signa"/>
    <property type="match status" value="1"/>
</dbReference>